<dbReference type="EMBL" id="JADCNM010000003">
    <property type="protein sequence ID" value="KAG0490481.1"/>
    <property type="molecule type" value="Genomic_DNA"/>
</dbReference>
<gene>
    <name evidence="3" type="ORF">HPP92_007344</name>
    <name evidence="2" type="ORF">HPP92_007548</name>
    <name evidence="1" type="ORF">HPP92_028105</name>
</gene>
<evidence type="ECO:0000313" key="3">
    <source>
        <dbReference type="EMBL" id="KAG0490481.1"/>
    </source>
</evidence>
<dbReference type="Proteomes" id="UP000636800">
    <property type="component" value="Chromosome 3"/>
</dbReference>
<accession>A0A835VBS3</accession>
<dbReference type="PANTHER" id="PTHR36310">
    <property type="entry name" value="CYCLIN-DEPENDENT PROTEIN KINASE INHIBITOR SMR11"/>
    <property type="match status" value="1"/>
</dbReference>
<dbReference type="InterPro" id="IPR038971">
    <property type="entry name" value="SMR11/SMR16"/>
</dbReference>
<proteinExistence type="predicted"/>
<organism evidence="3 5">
    <name type="scientific">Vanilla planifolia</name>
    <name type="common">Vanilla</name>
    <dbReference type="NCBI Taxonomy" id="51239"/>
    <lineage>
        <taxon>Eukaryota</taxon>
        <taxon>Viridiplantae</taxon>
        <taxon>Streptophyta</taxon>
        <taxon>Embryophyta</taxon>
        <taxon>Tracheophyta</taxon>
        <taxon>Spermatophyta</taxon>
        <taxon>Magnoliopsida</taxon>
        <taxon>Liliopsida</taxon>
        <taxon>Asparagales</taxon>
        <taxon>Orchidaceae</taxon>
        <taxon>Vanilloideae</taxon>
        <taxon>Vanilleae</taxon>
        <taxon>Vanilla</taxon>
    </lineage>
</organism>
<evidence type="ECO:0000313" key="4">
    <source>
        <dbReference type="Proteomes" id="UP000636800"/>
    </source>
</evidence>
<sequence>MDLNGFSPGPAKLILESKKNIDLLTNSKEDGKVSSPGFADEEEAFLNSICRSLQELIISSQLREIAENLVVESEPNEDCKTPISPPLLLSISDNCPPAPVKPTLTLERDTHGICRKLEF</sequence>
<evidence type="ECO:0000313" key="5">
    <source>
        <dbReference type="Proteomes" id="UP000639772"/>
    </source>
</evidence>
<dbReference type="Proteomes" id="UP000639772">
    <property type="component" value="Chromosome 3"/>
</dbReference>
<keyword evidence="4" id="KW-1185">Reference proteome</keyword>
<dbReference type="PANTHER" id="PTHR36310:SF1">
    <property type="entry name" value="CYCLIN-DEPENDENT PROTEIN KINASE INHIBITOR SMR11"/>
    <property type="match status" value="1"/>
</dbReference>
<reference evidence="4 5" key="1">
    <citation type="journal article" date="2020" name="Nat. Food">
        <title>A phased Vanilla planifolia genome enables genetic improvement of flavour and production.</title>
        <authorList>
            <person name="Hasing T."/>
            <person name="Tang H."/>
            <person name="Brym M."/>
            <person name="Khazi F."/>
            <person name="Huang T."/>
            <person name="Chambers A.H."/>
        </authorList>
    </citation>
    <scope>NUCLEOTIDE SEQUENCE [LARGE SCALE GENOMIC DNA]</scope>
    <source>
        <tissue evidence="3">Leaf</tissue>
    </source>
</reference>
<dbReference type="OrthoDB" id="777328at2759"/>
<evidence type="ECO:0000313" key="2">
    <source>
        <dbReference type="EMBL" id="KAG0488737.1"/>
    </source>
</evidence>
<protein>
    <submittedName>
        <fullName evidence="3">Uncharacterized protein</fullName>
    </submittedName>
</protein>
<comment type="caution">
    <text evidence="3">The sequence shown here is derived from an EMBL/GenBank/DDBJ whole genome shotgun (WGS) entry which is preliminary data.</text>
</comment>
<evidence type="ECO:0000313" key="1">
    <source>
        <dbReference type="EMBL" id="KAG0447903.1"/>
    </source>
</evidence>
<name>A0A835VBS3_VANPL</name>
<dbReference type="EMBL" id="JADCNL010000411">
    <property type="protein sequence ID" value="KAG0447903.1"/>
    <property type="molecule type" value="Genomic_DNA"/>
</dbReference>
<dbReference type="AlphaFoldDB" id="A0A835VBS3"/>
<dbReference type="EMBL" id="JADCNL010000003">
    <property type="protein sequence ID" value="KAG0488737.1"/>
    <property type="molecule type" value="Genomic_DNA"/>
</dbReference>